<sequence length="134" mass="16352">MIRFYLQKLVRDKVVKKCLDGEEVLHTEYRELNKQEFRRELLRKVHEEADEIPLDDNQRDESLKELADLQEVVDTLRQDFGFSIEQVHEEMARKKQDKGGFDKRHYIKYHDLADDSKWVEIFRAQPEKYREELK</sequence>
<proteinExistence type="predicted"/>
<accession>A0AB39J8N0</accession>
<protein>
    <submittedName>
        <fullName evidence="1">Nucleoside triphosphate pyrophosphohydrolase</fullName>
    </submittedName>
</protein>
<organism evidence="1">
    <name type="scientific">Candidatus Nanosynbacter sp. TM7-074</name>
    <dbReference type="NCBI Taxonomy" id="3158573"/>
    <lineage>
        <taxon>Bacteria</taxon>
        <taxon>Candidatus Saccharimonadota</taxon>
        <taxon>Candidatus Saccharimonadia</taxon>
        <taxon>Candidatus Nanosynbacterales</taxon>
        <taxon>Candidatus Nanosynbacteraceae</taxon>
        <taxon>Candidatus Nanosynbacter</taxon>
    </lineage>
</organism>
<name>A0AB39J8N0_9BACT</name>
<dbReference type="InterPro" id="IPR038735">
    <property type="entry name" value="MSMEG_1276-like_NTP-PPase_dom"/>
</dbReference>
<dbReference type="RefSeq" id="WP_369000158.1">
    <property type="nucleotide sequence ID" value="NZ_CP158487.1"/>
</dbReference>
<reference evidence="1" key="1">
    <citation type="submission" date="2024-06" db="EMBL/GenBank/DDBJ databases">
        <authorList>
            <person name="Atkinson C."/>
            <person name="McLean J."/>
            <person name="Gallagher L."/>
            <person name="Bor B."/>
            <person name="Mougous J."/>
        </authorList>
    </citation>
    <scope>NUCLEOTIDE SEQUENCE</scope>
    <source>
        <strain evidence="1">TM7-074</strain>
    </source>
</reference>
<gene>
    <name evidence="1" type="ORF">TM074_02620</name>
</gene>
<dbReference type="SUPFAM" id="SSF101386">
    <property type="entry name" value="all-alpha NTP pyrophosphatases"/>
    <property type="match status" value="1"/>
</dbReference>
<dbReference type="CDD" id="cd11532">
    <property type="entry name" value="NTP-PPase_COG4997"/>
    <property type="match status" value="1"/>
</dbReference>
<evidence type="ECO:0000313" key="1">
    <source>
        <dbReference type="EMBL" id="XDN89580.1"/>
    </source>
</evidence>
<dbReference type="AlphaFoldDB" id="A0AB39J8N0"/>
<dbReference type="EMBL" id="CP158487">
    <property type="protein sequence ID" value="XDN89580.1"/>
    <property type="molecule type" value="Genomic_DNA"/>
</dbReference>